<feature type="transmembrane region" description="Helical" evidence="5">
    <location>
        <begin position="172"/>
        <end position="196"/>
    </location>
</feature>
<keyword evidence="2 5" id="KW-0812">Transmembrane</keyword>
<dbReference type="AlphaFoldDB" id="A0A195FTD7"/>
<evidence type="ECO:0000313" key="6">
    <source>
        <dbReference type="EMBL" id="KYN43718.1"/>
    </source>
</evidence>
<feature type="transmembrane region" description="Helical" evidence="5">
    <location>
        <begin position="248"/>
        <end position="272"/>
    </location>
</feature>
<sequence>MMEDKSQSEVLTIKESIKIIKSGELTDVEPLKLKVYKKRWLMLIIYMIYAGSNCFQWIEYSIIANIVIRYYGVSSMMVDWTAMSFMTFYIAFIFPASYVTDKYGLRWILTIGAGLNCLGAWIKTLSIQPDRFYIVIIGHSIVALAQTTLVPIPGRLAAQWFPFTQISTATSLGIFGNQVGIALCCLLGPIIIPHILERLSRFNLLTVLNGEEDVGRIGLAIILTGMTGSVSFGIILDKTHKYKQTAMTVYFLLFCGQIIFAVCICMGIKWMVYVMAMFLGYFMAGYLTISLDLCIEFTYPESENIPAGLLNIVSSIYTIILITLLGLLMNMYNDIPVYIGLCLASLLGFILTIITKDEQRRQDARKKAQYEGIARIEKQTDGVPEMTQLTYSIT</sequence>
<protein>
    <submittedName>
        <fullName evidence="6">Putative MFS-type transporter C09D4.1</fullName>
    </submittedName>
</protein>
<proteinExistence type="predicted"/>
<feature type="transmembrane region" description="Helical" evidence="5">
    <location>
        <begin position="132"/>
        <end position="152"/>
    </location>
</feature>
<feature type="transmembrane region" description="Helical" evidence="5">
    <location>
        <begin position="107"/>
        <end position="126"/>
    </location>
</feature>
<keyword evidence="7" id="KW-1185">Reference proteome</keyword>
<dbReference type="Gene3D" id="1.20.1250.20">
    <property type="entry name" value="MFS general substrate transporter like domains"/>
    <property type="match status" value="2"/>
</dbReference>
<feature type="transmembrane region" description="Helical" evidence="5">
    <location>
        <begin position="40"/>
        <end position="68"/>
    </location>
</feature>
<feature type="transmembrane region" description="Helical" evidence="5">
    <location>
        <begin position="335"/>
        <end position="355"/>
    </location>
</feature>
<evidence type="ECO:0000256" key="4">
    <source>
        <dbReference type="ARBA" id="ARBA00023136"/>
    </source>
</evidence>
<evidence type="ECO:0000313" key="7">
    <source>
        <dbReference type="Proteomes" id="UP000078541"/>
    </source>
</evidence>
<dbReference type="InterPro" id="IPR049680">
    <property type="entry name" value="FLVCR1-2_SLC49-like"/>
</dbReference>
<dbReference type="GO" id="GO:0015232">
    <property type="term" value="F:heme transmembrane transporter activity"/>
    <property type="evidence" value="ECO:0007669"/>
    <property type="project" value="TreeGrafter"/>
</dbReference>
<dbReference type="EMBL" id="KQ981276">
    <property type="protein sequence ID" value="KYN43718.1"/>
    <property type="molecule type" value="Genomic_DNA"/>
</dbReference>
<keyword evidence="3 5" id="KW-1133">Transmembrane helix</keyword>
<evidence type="ECO:0000256" key="5">
    <source>
        <dbReference type="SAM" id="Phobius"/>
    </source>
</evidence>
<dbReference type="GO" id="GO:0016020">
    <property type="term" value="C:membrane"/>
    <property type="evidence" value="ECO:0007669"/>
    <property type="project" value="UniProtKB-SubCell"/>
</dbReference>
<comment type="subcellular location">
    <subcellularLocation>
        <location evidence="1">Membrane</location>
        <topology evidence="1">Multi-pass membrane protein</topology>
    </subcellularLocation>
</comment>
<reference evidence="6 7" key="1">
    <citation type="submission" date="2016-03" db="EMBL/GenBank/DDBJ databases">
        <title>Trachymyrmex septentrionalis WGS genome.</title>
        <authorList>
            <person name="Nygaard S."/>
            <person name="Hu H."/>
            <person name="Boomsma J."/>
            <person name="Zhang G."/>
        </authorList>
    </citation>
    <scope>NUCLEOTIDE SEQUENCE [LARGE SCALE GENOMIC DNA]</scope>
    <source>
        <strain evidence="6">Tsep2-gDNA-1</strain>
        <tissue evidence="6">Whole body</tissue>
    </source>
</reference>
<evidence type="ECO:0000256" key="3">
    <source>
        <dbReference type="ARBA" id="ARBA00022989"/>
    </source>
</evidence>
<dbReference type="InterPro" id="IPR011701">
    <property type="entry name" value="MFS"/>
</dbReference>
<evidence type="ECO:0000256" key="1">
    <source>
        <dbReference type="ARBA" id="ARBA00004141"/>
    </source>
</evidence>
<gene>
    <name evidence="6" type="ORF">ALC56_01980</name>
</gene>
<feature type="transmembrane region" description="Helical" evidence="5">
    <location>
        <begin position="278"/>
        <end position="295"/>
    </location>
</feature>
<dbReference type="GO" id="GO:0020037">
    <property type="term" value="F:heme binding"/>
    <property type="evidence" value="ECO:0007669"/>
    <property type="project" value="TreeGrafter"/>
</dbReference>
<organism evidence="6 7">
    <name type="scientific">Trachymyrmex septentrionalis</name>
    <dbReference type="NCBI Taxonomy" id="34720"/>
    <lineage>
        <taxon>Eukaryota</taxon>
        <taxon>Metazoa</taxon>
        <taxon>Ecdysozoa</taxon>
        <taxon>Arthropoda</taxon>
        <taxon>Hexapoda</taxon>
        <taxon>Insecta</taxon>
        <taxon>Pterygota</taxon>
        <taxon>Neoptera</taxon>
        <taxon>Endopterygota</taxon>
        <taxon>Hymenoptera</taxon>
        <taxon>Apocrita</taxon>
        <taxon>Aculeata</taxon>
        <taxon>Formicoidea</taxon>
        <taxon>Formicidae</taxon>
        <taxon>Myrmicinae</taxon>
        <taxon>Trachymyrmex</taxon>
    </lineage>
</organism>
<dbReference type="PANTHER" id="PTHR10924">
    <property type="entry name" value="MAJOR FACILITATOR SUPERFAMILY PROTEIN-RELATED"/>
    <property type="match status" value="1"/>
</dbReference>
<dbReference type="SUPFAM" id="SSF103473">
    <property type="entry name" value="MFS general substrate transporter"/>
    <property type="match status" value="1"/>
</dbReference>
<dbReference type="PANTHER" id="PTHR10924:SF4">
    <property type="entry name" value="GH15861P"/>
    <property type="match status" value="1"/>
</dbReference>
<accession>A0A195FTD7</accession>
<feature type="transmembrane region" description="Helical" evidence="5">
    <location>
        <begin position="216"/>
        <end position="236"/>
    </location>
</feature>
<evidence type="ECO:0000256" key="2">
    <source>
        <dbReference type="ARBA" id="ARBA00022692"/>
    </source>
</evidence>
<dbReference type="Proteomes" id="UP000078541">
    <property type="component" value="Unassembled WGS sequence"/>
</dbReference>
<feature type="transmembrane region" description="Helical" evidence="5">
    <location>
        <begin position="307"/>
        <end position="329"/>
    </location>
</feature>
<dbReference type="Pfam" id="PF07690">
    <property type="entry name" value="MFS_1"/>
    <property type="match status" value="1"/>
</dbReference>
<feature type="transmembrane region" description="Helical" evidence="5">
    <location>
        <begin position="80"/>
        <end position="100"/>
    </location>
</feature>
<name>A0A195FTD7_9HYME</name>
<keyword evidence="4 5" id="KW-0472">Membrane</keyword>
<dbReference type="GO" id="GO:0097037">
    <property type="term" value="P:heme export"/>
    <property type="evidence" value="ECO:0007669"/>
    <property type="project" value="TreeGrafter"/>
</dbReference>
<dbReference type="InterPro" id="IPR036259">
    <property type="entry name" value="MFS_trans_sf"/>
</dbReference>